<dbReference type="PANTHER" id="PTHR28055">
    <property type="entry name" value="ALTERED INHERITANCE OF MITOCHONDRIA PROTEIN 41, MITOCHONDRIAL"/>
    <property type="match status" value="1"/>
</dbReference>
<dbReference type="AlphaFoldDB" id="A0A2T2WN15"/>
<dbReference type="GO" id="GO:0016884">
    <property type="term" value="F:carbon-nitrogen ligase activity, with glutamine as amido-N-donor"/>
    <property type="evidence" value="ECO:0007669"/>
    <property type="project" value="InterPro"/>
</dbReference>
<dbReference type="Gene3D" id="1.10.10.410">
    <property type="match status" value="1"/>
</dbReference>
<dbReference type="InterPro" id="IPR023168">
    <property type="entry name" value="GatB_Yqey_C_2"/>
</dbReference>
<evidence type="ECO:0000313" key="2">
    <source>
        <dbReference type="Proteomes" id="UP000241848"/>
    </source>
</evidence>
<dbReference type="EMBL" id="PXYV01000004">
    <property type="protein sequence ID" value="PSR23628.1"/>
    <property type="molecule type" value="Genomic_DNA"/>
</dbReference>
<dbReference type="Proteomes" id="UP000241848">
    <property type="component" value="Unassembled WGS sequence"/>
</dbReference>
<dbReference type="InterPro" id="IPR042184">
    <property type="entry name" value="YqeY/Aim41_N"/>
</dbReference>
<keyword evidence="1" id="KW-0808">Transferase</keyword>
<evidence type="ECO:0000313" key="1">
    <source>
        <dbReference type="EMBL" id="PSR23628.1"/>
    </source>
</evidence>
<dbReference type="InterPro" id="IPR019004">
    <property type="entry name" value="YqeY/Aim41"/>
</dbReference>
<organism evidence="1 2">
    <name type="scientific">Sulfobacillus acidophilus</name>
    <dbReference type="NCBI Taxonomy" id="53633"/>
    <lineage>
        <taxon>Bacteria</taxon>
        <taxon>Bacillati</taxon>
        <taxon>Bacillota</taxon>
        <taxon>Clostridia</taxon>
        <taxon>Eubacteriales</taxon>
        <taxon>Clostridiales Family XVII. Incertae Sedis</taxon>
        <taxon>Sulfobacillus</taxon>
    </lineage>
</organism>
<dbReference type="Pfam" id="PF09424">
    <property type="entry name" value="YqeY"/>
    <property type="match status" value="1"/>
</dbReference>
<accession>A0A2T2WN15</accession>
<proteinExistence type="predicted"/>
<comment type="caution">
    <text evidence="1">The sequence shown here is derived from an EMBL/GenBank/DDBJ whole genome shotgun (WGS) entry which is preliminary data.</text>
</comment>
<gene>
    <name evidence="1" type="ORF">C7B45_02350</name>
</gene>
<dbReference type="PANTHER" id="PTHR28055:SF1">
    <property type="entry name" value="ALTERED INHERITANCE OF MITOCHONDRIA PROTEIN 41, MITOCHONDRIAL"/>
    <property type="match status" value="1"/>
</dbReference>
<protein>
    <submittedName>
        <fullName evidence="1">Aspartyl-tRNA amidotransferase</fullName>
    </submittedName>
</protein>
<sequence>MSLRDRLDDDLKSAMRARDSLRLSVIRGVKAAVLQAETRGERKTLDDAGIVQVIAKEVKERQDSIAEFERASRPELVEKLVQEMQVLQEYLPQPLTESELMELIDEAIHATGAGGPRDLGRVMGWLSPKTRGRADGAIVSEHVRTKLQQLSG</sequence>
<name>A0A2T2WN15_9FIRM</name>
<dbReference type="Gene3D" id="1.10.1510.10">
    <property type="entry name" value="Uncharacterised protein YqeY/AIM41 PF09424, N-terminal domain"/>
    <property type="match status" value="1"/>
</dbReference>
<dbReference type="InterPro" id="IPR003789">
    <property type="entry name" value="Asn/Gln_tRNA_amidoTrase-B-like"/>
</dbReference>
<dbReference type="GO" id="GO:0016740">
    <property type="term" value="F:transferase activity"/>
    <property type="evidence" value="ECO:0007669"/>
    <property type="project" value="UniProtKB-KW"/>
</dbReference>
<reference evidence="1 2" key="1">
    <citation type="journal article" date="2014" name="BMC Genomics">
        <title>Comparison of environmental and isolate Sulfobacillus genomes reveals diverse carbon, sulfur, nitrogen, and hydrogen metabolisms.</title>
        <authorList>
            <person name="Justice N.B."/>
            <person name="Norman A."/>
            <person name="Brown C.T."/>
            <person name="Singh A."/>
            <person name="Thomas B.C."/>
            <person name="Banfield J.F."/>
        </authorList>
    </citation>
    <scope>NUCLEOTIDE SEQUENCE [LARGE SCALE GENOMIC DNA]</scope>
    <source>
        <strain evidence="1">AMDSBA3</strain>
    </source>
</reference>
<dbReference type="SUPFAM" id="SSF89095">
    <property type="entry name" value="GatB/YqeY motif"/>
    <property type="match status" value="1"/>
</dbReference>